<keyword evidence="2" id="KW-0812">Transmembrane</keyword>
<organism evidence="5 6">
    <name type="scientific">Enterococcus avium</name>
    <name type="common">Streptococcus avium</name>
    <dbReference type="NCBI Taxonomy" id="33945"/>
    <lineage>
        <taxon>Bacteria</taxon>
        <taxon>Bacillati</taxon>
        <taxon>Bacillota</taxon>
        <taxon>Bacilli</taxon>
        <taxon>Lactobacillales</taxon>
        <taxon>Enterococcaceae</taxon>
        <taxon>Enterococcus</taxon>
    </lineage>
</organism>
<dbReference type="Proteomes" id="UP000288388">
    <property type="component" value="Unassembled WGS sequence"/>
</dbReference>
<dbReference type="InterPro" id="IPR003362">
    <property type="entry name" value="Bact_transf"/>
</dbReference>
<evidence type="ECO:0000256" key="2">
    <source>
        <dbReference type="SAM" id="Phobius"/>
    </source>
</evidence>
<dbReference type="EMBL" id="JARPWH010000104">
    <property type="protein sequence ID" value="MDT2404437.1"/>
    <property type="molecule type" value="Genomic_DNA"/>
</dbReference>
<dbReference type="Proteomes" id="UP001260773">
    <property type="component" value="Unassembled WGS sequence"/>
</dbReference>
<name>A0A437UKV6_ENTAV</name>
<accession>A0A437UKV6</accession>
<evidence type="ECO:0000259" key="3">
    <source>
        <dbReference type="Pfam" id="PF02397"/>
    </source>
</evidence>
<protein>
    <submittedName>
        <fullName evidence="5">Sugar transferase</fullName>
    </submittedName>
</protein>
<dbReference type="Pfam" id="PF02397">
    <property type="entry name" value="Bac_transf"/>
    <property type="match status" value="1"/>
</dbReference>
<evidence type="ECO:0000313" key="5">
    <source>
        <dbReference type="EMBL" id="RVU94290.1"/>
    </source>
</evidence>
<feature type="domain" description="Bacterial sugar transferase" evidence="3">
    <location>
        <begin position="44"/>
        <end position="233"/>
    </location>
</feature>
<dbReference type="AlphaFoldDB" id="A0A437UKV6"/>
<dbReference type="EMBL" id="RYZS01000001">
    <property type="protein sequence ID" value="RVU94290.1"/>
    <property type="molecule type" value="Genomic_DNA"/>
</dbReference>
<dbReference type="RefSeq" id="WP_127978472.1">
    <property type="nucleotide sequence ID" value="NZ_CAAKNX010000192.1"/>
</dbReference>
<dbReference type="GO" id="GO:0016780">
    <property type="term" value="F:phosphotransferase activity, for other substituted phosphate groups"/>
    <property type="evidence" value="ECO:0007669"/>
    <property type="project" value="TreeGrafter"/>
</dbReference>
<keyword evidence="2" id="KW-1133">Transmembrane helix</keyword>
<keyword evidence="2" id="KW-0472">Membrane</keyword>
<evidence type="ECO:0000313" key="6">
    <source>
        <dbReference type="Proteomes" id="UP000288388"/>
    </source>
</evidence>
<dbReference type="PANTHER" id="PTHR30576">
    <property type="entry name" value="COLANIC BIOSYNTHESIS UDP-GLUCOSE LIPID CARRIER TRANSFERASE"/>
    <property type="match status" value="1"/>
</dbReference>
<proteinExistence type="inferred from homology"/>
<comment type="caution">
    <text evidence="5">The sequence shown here is derived from an EMBL/GenBank/DDBJ whole genome shotgun (WGS) entry which is preliminary data.</text>
</comment>
<evidence type="ECO:0000313" key="4">
    <source>
        <dbReference type="EMBL" id="MDT2404437.1"/>
    </source>
</evidence>
<reference evidence="4" key="2">
    <citation type="submission" date="2023-03" db="EMBL/GenBank/DDBJ databases">
        <authorList>
            <person name="Shen W."/>
            <person name="Cai J."/>
        </authorList>
    </citation>
    <scope>NUCLEOTIDE SEQUENCE</scope>
    <source>
        <strain evidence="4">P33-2</strain>
    </source>
</reference>
<comment type="similarity">
    <text evidence="1">Belongs to the bacterial sugar transferase family.</text>
</comment>
<sequence>MEREKVFLDITSSMNDVNEEELRFDKPLLDIKDIERKKSYEIFKRIIDFFLACIGIIFCSPVLVWIAYRIHKDEPSCSVIFSQKRVGRNGKPFTMYKFRSMCVDAEEQLTELLDKNEIKGAMFKIKEDPRITEFGKFIRRTSLDELPQLINVIKGDMSLIGPRPPLQREVAEYTQYDMQRLLVKPGCSGVWQVSGRNDVHFDEMVVFDIEYIKTRSTRNDLSLIIKTIKVMLKSSGAY</sequence>
<gene>
    <name evidence="5" type="ORF">EK398_05225</name>
    <name evidence="4" type="ORF">P7D43_18890</name>
</gene>
<keyword evidence="5" id="KW-0808">Transferase</keyword>
<evidence type="ECO:0000256" key="1">
    <source>
        <dbReference type="ARBA" id="ARBA00006464"/>
    </source>
</evidence>
<dbReference type="PANTHER" id="PTHR30576:SF10">
    <property type="entry name" value="SLL5057 PROTEIN"/>
    <property type="match status" value="1"/>
</dbReference>
<feature type="transmembrane region" description="Helical" evidence="2">
    <location>
        <begin position="46"/>
        <end position="68"/>
    </location>
</feature>
<reference evidence="5 6" key="1">
    <citation type="submission" date="2018-12" db="EMBL/GenBank/DDBJ databases">
        <title>A novel vanA-carrying plasmid in a clinical isolate of Enterococcus avium.</title>
        <authorList>
            <person name="Bernasconi O.J."/>
            <person name="Luzzaro F."/>
            <person name="Endimiani A."/>
        </authorList>
    </citation>
    <scope>NUCLEOTIDE SEQUENCE [LARGE SCALE GENOMIC DNA]</scope>
    <source>
        <strain evidence="5 6">LC0559/18</strain>
    </source>
</reference>